<reference evidence="4" key="1">
    <citation type="submission" date="2016-11" db="EMBL/GenBank/DDBJ databases">
        <authorList>
            <person name="Varghese N."/>
            <person name="Submissions S."/>
        </authorList>
    </citation>
    <scope>NUCLEOTIDE SEQUENCE [LARGE SCALE GENOMIC DNA]</scope>
    <source>
        <strain evidence="4">DSM 26134</strain>
    </source>
</reference>
<dbReference type="AlphaFoldDB" id="A0A1M6SXM5"/>
<sequence length="113" mass="12439">MKTTLKTIALTLLVTMTSLAYAGEKSEKMVSPELNVQITAMSQSKVLVAFNKLEGEVVKVKIYDAAGSLIYQDKDVNNAKYAKRFDLSAYPAGEYVYAVSNDVYSVSKTVELK</sequence>
<evidence type="ECO:0000313" key="4">
    <source>
        <dbReference type="Proteomes" id="UP000184474"/>
    </source>
</evidence>
<feature type="chain" id="PRO_5012138649" evidence="1">
    <location>
        <begin position="23"/>
        <end position="113"/>
    </location>
</feature>
<evidence type="ECO:0000313" key="3">
    <source>
        <dbReference type="EMBL" id="SHK49419.1"/>
    </source>
</evidence>
<dbReference type="Proteomes" id="UP000184474">
    <property type="component" value="Unassembled WGS sequence"/>
</dbReference>
<organism evidence="3 4">
    <name type="scientific">Reichenbachiella agariperforans</name>
    <dbReference type="NCBI Taxonomy" id="156994"/>
    <lineage>
        <taxon>Bacteria</taxon>
        <taxon>Pseudomonadati</taxon>
        <taxon>Bacteroidota</taxon>
        <taxon>Cytophagia</taxon>
        <taxon>Cytophagales</taxon>
        <taxon>Reichenbachiellaceae</taxon>
        <taxon>Reichenbachiella</taxon>
    </lineage>
</organism>
<protein>
    <submittedName>
        <fullName evidence="3">Por secretion system C-terminal sorting domain-containing protein</fullName>
    </submittedName>
</protein>
<proteinExistence type="predicted"/>
<dbReference type="InterPro" id="IPR026444">
    <property type="entry name" value="Secre_tail"/>
</dbReference>
<accession>A0A1M6SXM5</accession>
<dbReference type="RefSeq" id="WP_139281020.1">
    <property type="nucleotide sequence ID" value="NZ_FRAA01000005.1"/>
</dbReference>
<evidence type="ECO:0000256" key="1">
    <source>
        <dbReference type="SAM" id="SignalP"/>
    </source>
</evidence>
<dbReference type="Pfam" id="PF18962">
    <property type="entry name" value="Por_Secre_tail"/>
    <property type="match status" value="1"/>
</dbReference>
<dbReference type="EMBL" id="FRAA01000005">
    <property type="protein sequence ID" value="SHK49419.1"/>
    <property type="molecule type" value="Genomic_DNA"/>
</dbReference>
<keyword evidence="4" id="KW-1185">Reference proteome</keyword>
<evidence type="ECO:0000259" key="2">
    <source>
        <dbReference type="Pfam" id="PF18962"/>
    </source>
</evidence>
<name>A0A1M6SXM5_REIAG</name>
<gene>
    <name evidence="3" type="ORF">SAMN04488028_105195</name>
</gene>
<feature type="domain" description="Secretion system C-terminal sorting" evidence="2">
    <location>
        <begin position="44"/>
        <end position="108"/>
    </location>
</feature>
<keyword evidence="1" id="KW-0732">Signal</keyword>
<feature type="signal peptide" evidence="1">
    <location>
        <begin position="1"/>
        <end position="22"/>
    </location>
</feature>